<name>A0A3A5H6R6_9ACTN</name>
<dbReference type="Proteomes" id="UP000276542">
    <property type="component" value="Unassembled WGS sequence"/>
</dbReference>
<dbReference type="EMBL" id="QYRP01000002">
    <property type="protein sequence ID" value="RJS45661.1"/>
    <property type="molecule type" value="Genomic_DNA"/>
</dbReference>
<reference evidence="4" key="1">
    <citation type="submission" date="2018-09" db="EMBL/GenBank/DDBJ databases">
        <authorList>
            <person name="Zhu H."/>
        </authorList>
    </citation>
    <scope>NUCLEOTIDE SEQUENCE [LARGE SCALE GENOMIC DNA]</scope>
    <source>
        <strain evidence="4">K1W22B-1</strain>
    </source>
</reference>
<organism evidence="3 4">
    <name type="scientific">Nocardioides cavernaquae</name>
    <dbReference type="NCBI Taxonomy" id="2321396"/>
    <lineage>
        <taxon>Bacteria</taxon>
        <taxon>Bacillati</taxon>
        <taxon>Actinomycetota</taxon>
        <taxon>Actinomycetes</taxon>
        <taxon>Propionibacteriales</taxon>
        <taxon>Nocardioidaceae</taxon>
        <taxon>Nocardioides</taxon>
    </lineage>
</organism>
<dbReference type="InterPro" id="IPR037143">
    <property type="entry name" value="4-PPantetheinyl_Trfase_dom_sf"/>
</dbReference>
<dbReference type="GO" id="GO:0008897">
    <property type="term" value="F:holo-[acyl-carrier-protein] synthase activity"/>
    <property type="evidence" value="ECO:0007669"/>
    <property type="project" value="InterPro"/>
</dbReference>
<evidence type="ECO:0000313" key="3">
    <source>
        <dbReference type="EMBL" id="RJS45661.1"/>
    </source>
</evidence>
<dbReference type="Pfam" id="PF01648">
    <property type="entry name" value="ACPS"/>
    <property type="match status" value="1"/>
</dbReference>
<dbReference type="AlphaFoldDB" id="A0A3A5H6R6"/>
<dbReference type="SUPFAM" id="SSF56214">
    <property type="entry name" value="4'-phosphopantetheinyl transferase"/>
    <property type="match status" value="1"/>
</dbReference>
<evidence type="ECO:0000313" key="4">
    <source>
        <dbReference type="Proteomes" id="UP000276542"/>
    </source>
</evidence>
<sequence length="158" mass="16245">MPDVRRHPVALGATAALADHLGSLLGPGVVTSGRLCPACGSDQHGAPWARLDGQAFAVSVSRSGCHLVTAIGTHGRVGVDIESIDAVARGWDPGIVLAEGETADTAEEQAWHWAAKEAVLKAMGVGLARPMTSVALADHDVRRVPSPNGYVTAATQLS</sequence>
<dbReference type="RefSeq" id="WP_120059561.1">
    <property type="nucleotide sequence ID" value="NZ_QYRP01000002.1"/>
</dbReference>
<dbReference type="GO" id="GO:0000287">
    <property type="term" value="F:magnesium ion binding"/>
    <property type="evidence" value="ECO:0007669"/>
    <property type="project" value="InterPro"/>
</dbReference>
<keyword evidence="4" id="KW-1185">Reference proteome</keyword>
<feature type="domain" description="4'-phosphopantetheinyl transferase" evidence="2">
    <location>
        <begin position="76"/>
        <end position="142"/>
    </location>
</feature>
<comment type="caution">
    <text evidence="3">The sequence shown here is derived from an EMBL/GenBank/DDBJ whole genome shotgun (WGS) entry which is preliminary data.</text>
</comment>
<protein>
    <submittedName>
        <fullName evidence="3">4-phosphopantetheinyl transferase family protein</fullName>
    </submittedName>
</protein>
<accession>A0A3A5H6R6</accession>
<gene>
    <name evidence="3" type="ORF">D4739_05130</name>
</gene>
<keyword evidence="1 3" id="KW-0808">Transferase</keyword>
<proteinExistence type="predicted"/>
<dbReference type="Gene3D" id="3.90.470.20">
    <property type="entry name" value="4'-phosphopantetheinyl transferase domain"/>
    <property type="match status" value="1"/>
</dbReference>
<dbReference type="OrthoDB" id="190168at2"/>
<dbReference type="InterPro" id="IPR008278">
    <property type="entry name" value="4-PPantetheinyl_Trfase_dom"/>
</dbReference>
<evidence type="ECO:0000256" key="1">
    <source>
        <dbReference type="ARBA" id="ARBA00022679"/>
    </source>
</evidence>
<evidence type="ECO:0000259" key="2">
    <source>
        <dbReference type="Pfam" id="PF01648"/>
    </source>
</evidence>